<organism evidence="2 3">
    <name type="scientific">Acanthoscelides obtectus</name>
    <name type="common">Bean weevil</name>
    <name type="synonym">Bruchus obtectus</name>
    <dbReference type="NCBI Taxonomy" id="200917"/>
    <lineage>
        <taxon>Eukaryota</taxon>
        <taxon>Metazoa</taxon>
        <taxon>Ecdysozoa</taxon>
        <taxon>Arthropoda</taxon>
        <taxon>Hexapoda</taxon>
        <taxon>Insecta</taxon>
        <taxon>Pterygota</taxon>
        <taxon>Neoptera</taxon>
        <taxon>Endopterygota</taxon>
        <taxon>Coleoptera</taxon>
        <taxon>Polyphaga</taxon>
        <taxon>Cucujiformia</taxon>
        <taxon>Chrysomeloidea</taxon>
        <taxon>Chrysomelidae</taxon>
        <taxon>Bruchinae</taxon>
        <taxon>Bruchini</taxon>
        <taxon>Acanthoscelides</taxon>
    </lineage>
</organism>
<gene>
    <name evidence="2" type="ORF">ACAOBT_LOCUS4992</name>
</gene>
<keyword evidence="3" id="KW-1185">Reference proteome</keyword>
<accession>A0A9P0NZ87</accession>
<dbReference type="AlphaFoldDB" id="A0A9P0NZ87"/>
<dbReference type="OrthoDB" id="8193942at2759"/>
<evidence type="ECO:0000313" key="3">
    <source>
        <dbReference type="Proteomes" id="UP001152888"/>
    </source>
</evidence>
<protein>
    <submittedName>
        <fullName evidence="2">Uncharacterized protein</fullName>
    </submittedName>
</protein>
<sequence>MDLHQVFFNIYRPTVTAVTGAKNAKLICIQDDNSVDEDSDSGAKDCESDDEDPPVKVVTSTSQTQTELEENPKVDKSTQRSALKMRRSAKKQQKCLKMLPKEYAVNVIQYKLDYKKYQKNNPIYRKTQNIVPWKLMGQMSDEILDEVLLGVTKEIELDKILEPIYQSELQL</sequence>
<feature type="region of interest" description="Disordered" evidence="1">
    <location>
        <begin position="34"/>
        <end position="87"/>
    </location>
</feature>
<feature type="compositionally biased region" description="Low complexity" evidence="1">
    <location>
        <begin position="57"/>
        <end position="66"/>
    </location>
</feature>
<dbReference type="EMBL" id="CAKOFQ010006705">
    <property type="protein sequence ID" value="CAH1963075.1"/>
    <property type="molecule type" value="Genomic_DNA"/>
</dbReference>
<evidence type="ECO:0000256" key="1">
    <source>
        <dbReference type="SAM" id="MobiDB-lite"/>
    </source>
</evidence>
<comment type="caution">
    <text evidence="2">The sequence shown here is derived from an EMBL/GenBank/DDBJ whole genome shotgun (WGS) entry which is preliminary data.</text>
</comment>
<name>A0A9P0NZ87_ACAOB</name>
<reference evidence="2" key="1">
    <citation type="submission" date="2022-03" db="EMBL/GenBank/DDBJ databases">
        <authorList>
            <person name="Sayadi A."/>
        </authorList>
    </citation>
    <scope>NUCLEOTIDE SEQUENCE</scope>
</reference>
<evidence type="ECO:0000313" key="2">
    <source>
        <dbReference type="EMBL" id="CAH1963075.1"/>
    </source>
</evidence>
<dbReference type="Proteomes" id="UP001152888">
    <property type="component" value="Unassembled WGS sequence"/>
</dbReference>
<proteinExistence type="predicted"/>